<dbReference type="SUPFAM" id="SSF55021">
    <property type="entry name" value="ACT-like"/>
    <property type="match status" value="1"/>
</dbReference>
<feature type="domain" description="NIL" evidence="1">
    <location>
        <begin position="5"/>
        <end position="67"/>
    </location>
</feature>
<dbReference type="Pfam" id="PF09383">
    <property type="entry name" value="NIL"/>
    <property type="match status" value="1"/>
</dbReference>
<evidence type="ECO:0000313" key="3">
    <source>
        <dbReference type="Proteomes" id="UP000231028"/>
    </source>
</evidence>
<sequence length="67" mass="7729">MAIMRLSLRFTKKLVPKPIIYQLGHDFKVVTNIRKANIDEDLGWMVLELDGEMDEIDRAVEDLAKQG</sequence>
<organism evidence="2 3">
    <name type="scientific">Candidatus Desantisbacteria bacterium CG_4_10_14_3_um_filter_40_18</name>
    <dbReference type="NCBI Taxonomy" id="1974544"/>
    <lineage>
        <taxon>Bacteria</taxon>
        <taxon>Candidatus Desantisiibacteriota</taxon>
    </lineage>
</organism>
<evidence type="ECO:0000259" key="1">
    <source>
        <dbReference type="Pfam" id="PF09383"/>
    </source>
</evidence>
<name>A0A2M7P1F9_9BACT</name>
<protein>
    <submittedName>
        <fullName evidence="2">FeS-binding protein</fullName>
    </submittedName>
</protein>
<dbReference type="EMBL" id="PFKI01000162">
    <property type="protein sequence ID" value="PIY19450.1"/>
    <property type="molecule type" value="Genomic_DNA"/>
</dbReference>
<reference evidence="3" key="1">
    <citation type="submission" date="2017-09" db="EMBL/GenBank/DDBJ databases">
        <title>Depth-based differentiation of microbial function through sediment-hosted aquifers and enrichment of novel symbionts in the deep terrestrial subsurface.</title>
        <authorList>
            <person name="Probst A.J."/>
            <person name="Ladd B."/>
            <person name="Jarett J.K."/>
            <person name="Geller-Mcgrath D.E."/>
            <person name="Sieber C.M.K."/>
            <person name="Emerson J.B."/>
            <person name="Anantharaman K."/>
            <person name="Thomas B.C."/>
            <person name="Malmstrom R."/>
            <person name="Stieglmeier M."/>
            <person name="Klingl A."/>
            <person name="Woyke T."/>
            <person name="Ryan C.M."/>
            <person name="Banfield J.F."/>
        </authorList>
    </citation>
    <scope>NUCLEOTIDE SEQUENCE [LARGE SCALE GENOMIC DNA]</scope>
</reference>
<dbReference type="InterPro" id="IPR045865">
    <property type="entry name" value="ACT-like_dom_sf"/>
</dbReference>
<dbReference type="InterPro" id="IPR018449">
    <property type="entry name" value="NIL_domain"/>
</dbReference>
<evidence type="ECO:0000313" key="2">
    <source>
        <dbReference type="EMBL" id="PIY19450.1"/>
    </source>
</evidence>
<dbReference type="Proteomes" id="UP000231028">
    <property type="component" value="Unassembled WGS sequence"/>
</dbReference>
<gene>
    <name evidence="2" type="ORF">COZ13_05360</name>
</gene>
<feature type="non-terminal residue" evidence="2">
    <location>
        <position position="67"/>
    </location>
</feature>
<dbReference type="AlphaFoldDB" id="A0A2M7P1F9"/>
<accession>A0A2M7P1F9</accession>
<dbReference type="Gene3D" id="3.30.70.260">
    <property type="match status" value="1"/>
</dbReference>
<comment type="caution">
    <text evidence="2">The sequence shown here is derived from an EMBL/GenBank/DDBJ whole genome shotgun (WGS) entry which is preliminary data.</text>
</comment>
<proteinExistence type="predicted"/>